<keyword evidence="4" id="KW-1185">Reference proteome</keyword>
<dbReference type="Proteomes" id="UP001501175">
    <property type="component" value="Unassembled WGS sequence"/>
</dbReference>
<sequence length="249" mass="27374">MKQSSEDIDQVVRQAFQSLPDTPPPGSAFDAQRVWGQLNRELHPAKPARRLAGWWWLAGMLFLLSGLGWYVRSVSSGSPSGHETVALVERATPKQLNTSTSRSGNKKAKEQEGEGNTATPETALLKKASTANRQPVVTRNQSAQENIRIPEPPVTEIPAAMADQEMVVTTEVSPPEPASVSEPKVLAKTKPTASKLRFPVVHVNEWQAEEDVKTSLHRSERLVRLGTGSHSFDTPEPPQLQITIPQRIK</sequence>
<evidence type="ECO:0000313" key="3">
    <source>
        <dbReference type="EMBL" id="GAA4452939.1"/>
    </source>
</evidence>
<gene>
    <name evidence="3" type="ORF">GCM10023189_17170</name>
</gene>
<dbReference type="RefSeq" id="WP_345242560.1">
    <property type="nucleotide sequence ID" value="NZ_BAABHD010000022.1"/>
</dbReference>
<keyword evidence="2" id="KW-0472">Membrane</keyword>
<feature type="transmembrane region" description="Helical" evidence="2">
    <location>
        <begin position="51"/>
        <end position="71"/>
    </location>
</feature>
<keyword evidence="2" id="KW-0812">Transmembrane</keyword>
<proteinExistence type="predicted"/>
<feature type="compositionally biased region" description="Polar residues" evidence="1">
    <location>
        <begin position="240"/>
        <end position="249"/>
    </location>
</feature>
<dbReference type="EMBL" id="BAABHD010000022">
    <property type="protein sequence ID" value="GAA4452939.1"/>
    <property type="molecule type" value="Genomic_DNA"/>
</dbReference>
<name>A0ABP8MPI6_9BACT</name>
<feature type="region of interest" description="Disordered" evidence="1">
    <location>
        <begin position="1"/>
        <end position="27"/>
    </location>
</feature>
<evidence type="ECO:0000256" key="1">
    <source>
        <dbReference type="SAM" id="MobiDB-lite"/>
    </source>
</evidence>
<feature type="region of interest" description="Disordered" evidence="1">
    <location>
        <begin position="87"/>
        <end position="150"/>
    </location>
</feature>
<evidence type="ECO:0000313" key="4">
    <source>
        <dbReference type="Proteomes" id="UP001501175"/>
    </source>
</evidence>
<accession>A0ABP8MPI6</accession>
<organism evidence="3 4">
    <name type="scientific">Nibrella saemangeumensis</name>
    <dbReference type="NCBI Taxonomy" id="1084526"/>
    <lineage>
        <taxon>Bacteria</taxon>
        <taxon>Pseudomonadati</taxon>
        <taxon>Bacteroidota</taxon>
        <taxon>Cytophagia</taxon>
        <taxon>Cytophagales</taxon>
        <taxon>Spirosomataceae</taxon>
        <taxon>Nibrella</taxon>
    </lineage>
</organism>
<feature type="region of interest" description="Disordered" evidence="1">
    <location>
        <begin position="226"/>
        <end position="249"/>
    </location>
</feature>
<comment type="caution">
    <text evidence="3">The sequence shown here is derived from an EMBL/GenBank/DDBJ whole genome shotgun (WGS) entry which is preliminary data.</text>
</comment>
<protein>
    <submittedName>
        <fullName evidence="3">Uncharacterized protein</fullName>
    </submittedName>
</protein>
<feature type="compositionally biased region" description="Polar residues" evidence="1">
    <location>
        <begin position="129"/>
        <end position="145"/>
    </location>
</feature>
<reference evidence="4" key="1">
    <citation type="journal article" date="2019" name="Int. J. Syst. Evol. Microbiol.">
        <title>The Global Catalogue of Microorganisms (GCM) 10K type strain sequencing project: providing services to taxonomists for standard genome sequencing and annotation.</title>
        <authorList>
            <consortium name="The Broad Institute Genomics Platform"/>
            <consortium name="The Broad Institute Genome Sequencing Center for Infectious Disease"/>
            <person name="Wu L."/>
            <person name="Ma J."/>
        </authorList>
    </citation>
    <scope>NUCLEOTIDE SEQUENCE [LARGE SCALE GENOMIC DNA]</scope>
    <source>
        <strain evidence="4">JCM 17927</strain>
    </source>
</reference>
<keyword evidence="2" id="KW-1133">Transmembrane helix</keyword>
<feature type="compositionally biased region" description="Polar residues" evidence="1">
    <location>
        <begin position="94"/>
        <end position="103"/>
    </location>
</feature>
<evidence type="ECO:0000256" key="2">
    <source>
        <dbReference type="SAM" id="Phobius"/>
    </source>
</evidence>